<evidence type="ECO:0000256" key="1">
    <source>
        <dbReference type="ARBA" id="ARBA00038101"/>
    </source>
</evidence>
<dbReference type="Pfam" id="PF08238">
    <property type="entry name" value="Sel1"/>
    <property type="match status" value="16"/>
</dbReference>
<dbReference type="Gene3D" id="1.10.510.10">
    <property type="entry name" value="Transferase(Phosphotransferase) domain 1"/>
    <property type="match status" value="1"/>
</dbReference>
<comment type="caution">
    <text evidence="3">The sequence shown here is derived from an EMBL/GenBank/DDBJ whole genome shotgun (WGS) entry which is preliminary data.</text>
</comment>
<keyword evidence="4" id="KW-1185">Reference proteome</keyword>
<name>A0ABR2K0V7_9EUKA</name>
<evidence type="ECO:0000313" key="3">
    <source>
        <dbReference type="EMBL" id="KAK8884102.1"/>
    </source>
</evidence>
<dbReference type="EMBL" id="JAPFFF010000008">
    <property type="protein sequence ID" value="KAK8884102.1"/>
    <property type="molecule type" value="Genomic_DNA"/>
</dbReference>
<dbReference type="InterPro" id="IPR011990">
    <property type="entry name" value="TPR-like_helical_dom_sf"/>
</dbReference>
<dbReference type="SMART" id="SM00028">
    <property type="entry name" value="TPR"/>
    <property type="match status" value="5"/>
</dbReference>
<sequence>MENAHLSFSDIPIRYKSLQDQIENEIISKIYSNLSFSYLTLENIPNIKSNDLNASLIEDLLFDHLKIYHFITYHFLNLDNEKQFNFTEKVIRCTNHLNIHRNTYLSNVDAVFCAESECIIIKKISIYIFNKIIEKLNKNKSTLIEYNSKINNEEETNEKKEIINFCRYQPFVNDIKNNNFINMTIISISGFLIRRYFYPTSYFKNPKFFDFLDTNYRSKEQSLKTELSDLLFNNEKKFEELDISHIKNEQIQFYNFKESDFIKLRIVYAKTDVSLFLVIHLETLYIFLMKKMNNPDNMTSPFKREIKFCENYAHRCLTKFYGFITNKEKITGFIYEYMANDSLSTYIKKNKGKVNELFSLMTINRIFQGINFLHSNSLIHRDIKPSNILIDHDFVPFISDYETIRPAPDENVSADQLTGDIGSQLYTSPEQDKGDIVSYQTDIYSFGLILYFLSEKKHMRLNENLDVYFKKDDDPIPEMTNFDKELQNLYEQCVQYNPEKRPNIQKIRSVIMVNFNLFKYLEKCLLMDQMNKSEIVQFLYENIILIDDNQDEYSQYYLNIISFIKVFLYKNKGDTSSFLLKLGDLYNEENVYEKNYLKARYYYELSAQLNNSTALLYLGDFYYFGLGVDKNFAIAKKYYEDSFRLNNQFAAINLGNLYLHGKGVKKDFNEAKKYFEISAKQNNSVAFLKLGDLYYYGDGVKQSYTKAFEYYKLSAEHRNQRAILRLADMYYFGDGVEQDYSKSIEYYTLLAKENNSEAIYQLGNMYYEGKGFEKNCSKAMEYYELAAIRKNSNAYLKLGDIYYFGNYVKQDYLKSKYYYELAAQLENPKAFTNLGYLYFDGNGVKKDLLKAQEYFELAASFDESEALFSLGHMYHKGIGVKQDYLKAIEYYELAGQLNNSEALSNLGNMYQFGEGVKQNYYKAKECYELAAKLNDSFAFNNLGNLYRDGLGVERDYLKAKYYFEIASNGNFSDAFNNLGNLYFNGQGVKQDYLIAKEYYELAETRNNSDAIINIGYLYYKGLGVKQDYLKAKQYFEKAGRYGNSDGLNNLADLYFNGFGVQKDYLKVKECYELSAQMKNTTALFFLGYLNSTGDILDVNISESIHYYLRCVDLHNEKKIIVNSIENSDSISNRYNKYYYRANNDLGLIYITVFNDIEKANKYIKESGLNEYPFGQNNLALLYQFYFNKLDDAEYFYGRAAKNNFSMSEYNLGYINEIKGNVEKSIEFYIKASDHEDEPLLFHGTEHNDSRLNISKTFIICFTNLKLTDYFLSLSNYDESKKYFVKSFQNLRTNNENESFQFPIESLKKKTMNMFSYMKKFILSFPLFNLENQPYLISNTEINLIFNESNFDDNYKDIKKENNEIELFNDKFINYYEKIEETKNIIFNESEKNDSDDRLYINPANLFDFAIKEEKTKSFFIDEIHEIIDIMKSILYTPPYSILFGRISFEKPYPKSKETESALIKDINDSFYEGFNLDIN</sequence>
<comment type="similarity">
    <text evidence="1">Belongs to the sel-1 family.</text>
</comment>
<evidence type="ECO:0000313" key="4">
    <source>
        <dbReference type="Proteomes" id="UP001470230"/>
    </source>
</evidence>
<dbReference type="InterPro" id="IPR050767">
    <property type="entry name" value="Sel1_AlgK"/>
</dbReference>
<dbReference type="PROSITE" id="PS50011">
    <property type="entry name" value="PROTEIN_KINASE_DOM"/>
    <property type="match status" value="1"/>
</dbReference>
<dbReference type="SUPFAM" id="SSF81901">
    <property type="entry name" value="HCP-like"/>
    <property type="match status" value="5"/>
</dbReference>
<dbReference type="PANTHER" id="PTHR11102:SF147">
    <property type="entry name" value="SEL1L ADAPTOR SUBUNIT OF ERAD E3 UBIQUITIN LIGASE"/>
    <property type="match status" value="1"/>
</dbReference>
<keyword evidence="3" id="KW-0675">Receptor</keyword>
<reference evidence="3 4" key="1">
    <citation type="submission" date="2024-04" db="EMBL/GenBank/DDBJ databases">
        <title>Tritrichomonas musculus Genome.</title>
        <authorList>
            <person name="Alves-Ferreira E."/>
            <person name="Grigg M."/>
            <person name="Lorenzi H."/>
            <person name="Galac M."/>
        </authorList>
    </citation>
    <scope>NUCLEOTIDE SEQUENCE [LARGE SCALE GENOMIC DNA]</scope>
    <source>
        <strain evidence="3 4">EAF2021</strain>
    </source>
</reference>
<dbReference type="InterPro" id="IPR000719">
    <property type="entry name" value="Prot_kinase_dom"/>
</dbReference>
<dbReference type="PANTHER" id="PTHR11102">
    <property type="entry name" value="SEL-1-LIKE PROTEIN"/>
    <property type="match status" value="1"/>
</dbReference>
<dbReference type="SUPFAM" id="SSF56112">
    <property type="entry name" value="Protein kinase-like (PK-like)"/>
    <property type="match status" value="1"/>
</dbReference>
<dbReference type="GO" id="GO:0016301">
    <property type="term" value="F:kinase activity"/>
    <property type="evidence" value="ECO:0007669"/>
    <property type="project" value="UniProtKB-KW"/>
</dbReference>
<proteinExistence type="inferred from homology"/>
<dbReference type="InterPro" id="IPR008271">
    <property type="entry name" value="Ser/Thr_kinase_AS"/>
</dbReference>
<dbReference type="SMART" id="SM00671">
    <property type="entry name" value="SEL1"/>
    <property type="match status" value="17"/>
</dbReference>
<feature type="domain" description="Protein kinase" evidence="2">
    <location>
        <begin position="261"/>
        <end position="515"/>
    </location>
</feature>
<dbReference type="Gene3D" id="1.25.40.10">
    <property type="entry name" value="Tetratricopeptide repeat domain"/>
    <property type="match status" value="5"/>
</dbReference>
<gene>
    <name evidence="3" type="ORF">M9Y10_043207</name>
</gene>
<accession>A0ABR2K0V7</accession>
<dbReference type="Proteomes" id="UP001470230">
    <property type="component" value="Unassembled WGS sequence"/>
</dbReference>
<dbReference type="InterPro" id="IPR019734">
    <property type="entry name" value="TPR_rpt"/>
</dbReference>
<dbReference type="InterPro" id="IPR011009">
    <property type="entry name" value="Kinase-like_dom_sf"/>
</dbReference>
<keyword evidence="3" id="KW-0808">Transferase</keyword>
<organism evidence="3 4">
    <name type="scientific">Tritrichomonas musculus</name>
    <dbReference type="NCBI Taxonomy" id="1915356"/>
    <lineage>
        <taxon>Eukaryota</taxon>
        <taxon>Metamonada</taxon>
        <taxon>Parabasalia</taxon>
        <taxon>Tritrichomonadida</taxon>
        <taxon>Tritrichomonadidae</taxon>
        <taxon>Tritrichomonas</taxon>
    </lineage>
</organism>
<dbReference type="Pfam" id="PF00069">
    <property type="entry name" value="Pkinase"/>
    <property type="match status" value="1"/>
</dbReference>
<evidence type="ECO:0000259" key="2">
    <source>
        <dbReference type="PROSITE" id="PS50011"/>
    </source>
</evidence>
<dbReference type="InterPro" id="IPR006597">
    <property type="entry name" value="Sel1-like"/>
</dbReference>
<protein>
    <submittedName>
        <fullName evidence="3">Interleukin-1 receptor-associated kinase 4</fullName>
    </submittedName>
</protein>
<dbReference type="PROSITE" id="PS00108">
    <property type="entry name" value="PROTEIN_KINASE_ST"/>
    <property type="match status" value="1"/>
</dbReference>
<dbReference type="SMART" id="SM00220">
    <property type="entry name" value="S_TKc"/>
    <property type="match status" value="1"/>
</dbReference>
<keyword evidence="3" id="KW-0418">Kinase</keyword>